<dbReference type="OrthoDB" id="9802448at2"/>
<dbReference type="InterPro" id="IPR007860">
    <property type="entry name" value="DNA_mmatch_repair_MutS_con_dom"/>
</dbReference>
<dbReference type="InParanoid" id="B2A3X7"/>
<dbReference type="EMBL" id="CP001034">
    <property type="protein sequence ID" value="ACB85079.1"/>
    <property type="molecule type" value="Genomic_DNA"/>
</dbReference>
<evidence type="ECO:0000256" key="5">
    <source>
        <dbReference type="ARBA" id="ARBA00022840"/>
    </source>
</evidence>
<name>B2A3X7_NATTJ</name>
<reference evidence="12 13" key="1">
    <citation type="submission" date="2008-04" db="EMBL/GenBank/DDBJ databases">
        <title>Complete sequence of chromosome of Natranaerobius thermophilus JW/NM-WN-LF.</title>
        <authorList>
            <consortium name="US DOE Joint Genome Institute"/>
            <person name="Copeland A."/>
            <person name="Lucas S."/>
            <person name="Lapidus A."/>
            <person name="Glavina del Rio T."/>
            <person name="Dalin E."/>
            <person name="Tice H."/>
            <person name="Bruce D."/>
            <person name="Goodwin L."/>
            <person name="Pitluck S."/>
            <person name="Chertkov O."/>
            <person name="Brettin T."/>
            <person name="Detter J.C."/>
            <person name="Han C."/>
            <person name="Kuske C.R."/>
            <person name="Schmutz J."/>
            <person name="Larimer F."/>
            <person name="Land M."/>
            <person name="Hauser L."/>
            <person name="Kyrpides N."/>
            <person name="Lykidis A."/>
            <person name="Mesbah N.M."/>
            <person name="Wiegel J."/>
        </authorList>
    </citation>
    <scope>NUCLEOTIDE SEQUENCE [LARGE SCALE GENOMIC DNA]</scope>
    <source>
        <strain evidence="13">ATCC BAA-1301 / DSM 18059 / JW/NM-WN-LF</strain>
    </source>
</reference>
<dbReference type="SMART" id="SM00533">
    <property type="entry name" value="MUTSd"/>
    <property type="match status" value="1"/>
</dbReference>
<keyword evidence="3 9" id="KW-0547">Nucleotide-binding</keyword>
<evidence type="ECO:0000256" key="1">
    <source>
        <dbReference type="ARBA" id="ARBA00006271"/>
    </source>
</evidence>
<dbReference type="CDD" id="cd03284">
    <property type="entry name" value="ABC_MutS1"/>
    <property type="match status" value="1"/>
</dbReference>
<dbReference type="Proteomes" id="UP000001683">
    <property type="component" value="Chromosome"/>
</dbReference>
<comment type="function">
    <text evidence="8 9">This protein is involved in the repair of mismatches in DNA. It is possible that it carries out the mismatch recognition step. This protein has a weak ATPase activity.</text>
</comment>
<accession>B2A3X7</accession>
<reference evidence="12 13" key="2">
    <citation type="journal article" date="2011" name="J. Bacteriol.">
        <title>Complete genome sequence of the anaerobic, halophilic alkalithermophile Natranaerobius thermophilus JW/NM-WN-LF.</title>
        <authorList>
            <person name="Zhao B."/>
            <person name="Mesbah N.M."/>
            <person name="Dalin E."/>
            <person name="Goodwin L."/>
            <person name="Nolan M."/>
            <person name="Pitluck S."/>
            <person name="Chertkov O."/>
            <person name="Brettin T.S."/>
            <person name="Han J."/>
            <person name="Larimer F.W."/>
            <person name="Land M.L."/>
            <person name="Hauser L."/>
            <person name="Kyrpides N."/>
            <person name="Wiegel J."/>
        </authorList>
    </citation>
    <scope>NUCLEOTIDE SEQUENCE [LARGE SCALE GENOMIC DNA]</scope>
    <source>
        <strain evidence="13">ATCC BAA-1301 / DSM 18059 / JW/NM-WN-LF</strain>
    </source>
</reference>
<dbReference type="Pfam" id="PF05192">
    <property type="entry name" value="MutS_III"/>
    <property type="match status" value="1"/>
</dbReference>
<dbReference type="GO" id="GO:0006298">
    <property type="term" value="P:mismatch repair"/>
    <property type="evidence" value="ECO:0007669"/>
    <property type="project" value="UniProtKB-UniRule"/>
</dbReference>
<dbReference type="InterPro" id="IPR027417">
    <property type="entry name" value="P-loop_NTPase"/>
</dbReference>
<evidence type="ECO:0000256" key="8">
    <source>
        <dbReference type="ARBA" id="ARBA00024647"/>
    </source>
</evidence>
<protein>
    <recommendedName>
        <fullName evidence="2 9">DNA mismatch repair protein MutS</fullName>
    </recommendedName>
</protein>
<evidence type="ECO:0000256" key="4">
    <source>
        <dbReference type="ARBA" id="ARBA00022763"/>
    </source>
</evidence>
<dbReference type="STRING" id="457570.Nther_1496"/>
<dbReference type="PROSITE" id="PS00486">
    <property type="entry name" value="DNA_MISMATCH_REPAIR_2"/>
    <property type="match status" value="1"/>
</dbReference>
<dbReference type="SUPFAM" id="SSF48334">
    <property type="entry name" value="DNA repair protein MutS, domain III"/>
    <property type="match status" value="1"/>
</dbReference>
<dbReference type="FunCoup" id="B2A3X7">
    <property type="interactions" value="353"/>
</dbReference>
<dbReference type="InterPro" id="IPR005748">
    <property type="entry name" value="DNA_mismatch_repair_MutS"/>
</dbReference>
<dbReference type="GO" id="GO:0005524">
    <property type="term" value="F:ATP binding"/>
    <property type="evidence" value="ECO:0007669"/>
    <property type="project" value="UniProtKB-UniRule"/>
</dbReference>
<dbReference type="KEGG" id="nth:Nther_1496"/>
<dbReference type="InterPro" id="IPR007696">
    <property type="entry name" value="DNA_mismatch_repair_MutS_core"/>
</dbReference>
<dbReference type="InterPro" id="IPR045076">
    <property type="entry name" value="MutS"/>
</dbReference>
<dbReference type="PANTHER" id="PTHR11361:SF34">
    <property type="entry name" value="DNA MISMATCH REPAIR PROTEIN MSH1, MITOCHONDRIAL"/>
    <property type="match status" value="1"/>
</dbReference>
<dbReference type="InterPro" id="IPR036678">
    <property type="entry name" value="MutS_con_dom_sf"/>
</dbReference>
<gene>
    <name evidence="9" type="primary">mutS</name>
    <name evidence="12" type="ordered locus">Nther_1496</name>
</gene>
<evidence type="ECO:0000256" key="3">
    <source>
        <dbReference type="ARBA" id="ARBA00022741"/>
    </source>
</evidence>
<dbReference type="InterPro" id="IPR007695">
    <property type="entry name" value="DNA_mismatch_repair_MutS-lik_N"/>
</dbReference>
<dbReference type="InterPro" id="IPR016151">
    <property type="entry name" value="DNA_mismatch_repair_MutS_N"/>
</dbReference>
<dbReference type="HAMAP" id="MF_00096">
    <property type="entry name" value="MutS"/>
    <property type="match status" value="1"/>
</dbReference>
<evidence type="ECO:0000256" key="10">
    <source>
        <dbReference type="RuleBase" id="RU003756"/>
    </source>
</evidence>
<dbReference type="InterPro" id="IPR036187">
    <property type="entry name" value="DNA_mismatch_repair_MutS_sf"/>
</dbReference>
<dbReference type="Pfam" id="PF01624">
    <property type="entry name" value="MutS_I"/>
    <property type="match status" value="1"/>
</dbReference>
<dbReference type="NCBIfam" id="NF003810">
    <property type="entry name" value="PRK05399.1"/>
    <property type="match status" value="1"/>
</dbReference>
<dbReference type="GO" id="GO:0003684">
    <property type="term" value="F:damaged DNA binding"/>
    <property type="evidence" value="ECO:0007669"/>
    <property type="project" value="UniProtKB-UniRule"/>
</dbReference>
<dbReference type="InterPro" id="IPR000432">
    <property type="entry name" value="DNA_mismatch_repair_MutS_C"/>
</dbReference>
<evidence type="ECO:0000313" key="13">
    <source>
        <dbReference type="Proteomes" id="UP000001683"/>
    </source>
</evidence>
<dbReference type="FunFam" id="3.40.1170.10:FF:000001">
    <property type="entry name" value="DNA mismatch repair protein MutS"/>
    <property type="match status" value="1"/>
</dbReference>
<organism evidence="12 13">
    <name type="scientific">Natranaerobius thermophilus (strain ATCC BAA-1301 / DSM 18059 / JW/NM-WN-LF)</name>
    <dbReference type="NCBI Taxonomy" id="457570"/>
    <lineage>
        <taxon>Bacteria</taxon>
        <taxon>Bacillati</taxon>
        <taxon>Bacillota</taxon>
        <taxon>Clostridia</taxon>
        <taxon>Natranaerobiales</taxon>
        <taxon>Natranaerobiaceae</taxon>
        <taxon>Natranaerobius</taxon>
    </lineage>
</organism>
<dbReference type="GO" id="GO:0030983">
    <property type="term" value="F:mismatched DNA binding"/>
    <property type="evidence" value="ECO:0007669"/>
    <property type="project" value="InterPro"/>
</dbReference>
<dbReference type="SUPFAM" id="SSF55271">
    <property type="entry name" value="DNA repair protein MutS, domain I"/>
    <property type="match status" value="1"/>
</dbReference>
<keyword evidence="4 9" id="KW-0227">DNA damage</keyword>
<dbReference type="eggNOG" id="COG0249">
    <property type="taxonomic scope" value="Bacteria"/>
</dbReference>
<dbReference type="InterPro" id="IPR017261">
    <property type="entry name" value="DNA_mismatch_repair_MutS/MSH"/>
</dbReference>
<dbReference type="RefSeq" id="WP_012447951.1">
    <property type="nucleotide sequence ID" value="NC_010718.1"/>
</dbReference>
<dbReference type="Gene3D" id="3.40.50.300">
    <property type="entry name" value="P-loop containing nucleotide triphosphate hydrolases"/>
    <property type="match status" value="1"/>
</dbReference>
<evidence type="ECO:0000256" key="9">
    <source>
        <dbReference type="HAMAP-Rule" id="MF_00096"/>
    </source>
</evidence>
<dbReference type="Pfam" id="PF05188">
    <property type="entry name" value="MutS_II"/>
    <property type="match status" value="1"/>
</dbReference>
<dbReference type="NCBIfam" id="TIGR01070">
    <property type="entry name" value="mutS1"/>
    <property type="match status" value="1"/>
</dbReference>
<dbReference type="PIRSF" id="PIRSF037677">
    <property type="entry name" value="DNA_mis_repair_Msh6"/>
    <property type="match status" value="1"/>
</dbReference>
<dbReference type="Gene3D" id="3.30.420.110">
    <property type="entry name" value="MutS, connector domain"/>
    <property type="match status" value="1"/>
</dbReference>
<keyword evidence="6 9" id="KW-0238">DNA-binding</keyword>
<sequence length="869" mass="98609">MAKNTRKITPMIQQYLDIKEEYPDAILFFRVGDFYEMFFEDAELAAKELEIVLTKRSVDKKDSNPIPLAGIPYHSCETYIGKLLDKGYKVAICEQVEDPQQAKGIVKREVVQLITPGTVLDSNFLKEKEHNFLVGLCEDHNYFGLATVDVSTGDFFVTEISKTNYDKVIDEILTVSPREIIIDEEKTRADKILSKLKNYGILVTNKSQPTFNKACDILKSQFNVESLEGFGLADQKSSIIAGGFLVQYLIDTQKTTLEHLQNVKPYSTESYLVMDSNTRKNLELCETIRQQRKEGSLLWVLDKTLTAMGGRMLRNWIQHPLLNVDAINHRLQAVEFFLNFMYREELARTLKNVYDLERVLGKIIYDRATPKDLIALSNSLEILPDVKDLLKNDEDGTLNDLMDRLPDLMDLVELINSAIVPDPPATVKEGGIIKDGFDEELDKIKDLSRGGKEWIANLEAKEKERTGIKSLKVRYNKVFGYYIEVTKKNLDLVPEDYIRKQTLVNAERFVTPDLKEYEDKILKAEEEMTDLEYKIFQKIRSEVISRIKEIQEAAKILAELDCYRSLAASAAEYDFVPPQVDNSDIIDIKEGRHPVVERVSQEEPFVPNDTYLDNGTEQIALITGPNMAGKSTYMRQVALIIVMAQMGSYVPATSARIGIVDKIFTRVGAADDLVSGQSTFMVEMNEVANILNNATSNSFVILDEIGRGTSTFDGISIARAVVEYLHQEDKVACKTLFATHFHELIELADEFARVVNYSVSVKEEGDDMIFLREIEKGGTDRSYGVQVARLAGIPRKVIGRAKEILSYLESRETNTEIPMTGYQVTLDDLSAEKNKLIQELNNINPDELSPKDALDKIYELYDKAQKFKE</sequence>
<dbReference type="InterPro" id="IPR007861">
    <property type="entry name" value="DNA_mismatch_repair_MutS_clamp"/>
</dbReference>
<feature type="binding site" evidence="9">
    <location>
        <begin position="624"/>
        <end position="631"/>
    </location>
    <ligand>
        <name>ATP</name>
        <dbReference type="ChEBI" id="CHEBI:30616"/>
    </ligand>
</feature>
<keyword evidence="13" id="KW-1185">Reference proteome</keyword>
<evidence type="ECO:0000256" key="2">
    <source>
        <dbReference type="ARBA" id="ARBA00021982"/>
    </source>
</evidence>
<evidence type="ECO:0000256" key="7">
    <source>
        <dbReference type="ARBA" id="ARBA00023204"/>
    </source>
</evidence>
<dbReference type="AlphaFoldDB" id="B2A3X7"/>
<dbReference type="GO" id="GO:0140664">
    <property type="term" value="F:ATP-dependent DNA damage sensor activity"/>
    <property type="evidence" value="ECO:0007669"/>
    <property type="project" value="InterPro"/>
</dbReference>
<dbReference type="HOGENOM" id="CLU_002472_3_1_9"/>
<dbReference type="Pfam" id="PF05190">
    <property type="entry name" value="MutS_IV"/>
    <property type="match status" value="1"/>
</dbReference>
<evidence type="ECO:0000259" key="11">
    <source>
        <dbReference type="PROSITE" id="PS00486"/>
    </source>
</evidence>
<dbReference type="GO" id="GO:0005829">
    <property type="term" value="C:cytosol"/>
    <property type="evidence" value="ECO:0007669"/>
    <property type="project" value="TreeGrafter"/>
</dbReference>
<dbReference type="Gene3D" id="6.10.140.430">
    <property type="match status" value="1"/>
</dbReference>
<comment type="similarity">
    <text evidence="1 9 10">Belongs to the DNA mismatch repair MutS family.</text>
</comment>
<dbReference type="SUPFAM" id="SSF52540">
    <property type="entry name" value="P-loop containing nucleoside triphosphate hydrolases"/>
    <property type="match status" value="1"/>
</dbReference>
<feature type="domain" description="DNA mismatch repair proteins mutS family" evidence="11">
    <location>
        <begin position="698"/>
        <end position="714"/>
    </location>
</feature>
<dbReference type="Gene3D" id="3.40.1170.10">
    <property type="entry name" value="DNA repair protein MutS, domain I"/>
    <property type="match status" value="1"/>
</dbReference>
<evidence type="ECO:0000313" key="12">
    <source>
        <dbReference type="EMBL" id="ACB85079.1"/>
    </source>
</evidence>
<dbReference type="PANTHER" id="PTHR11361">
    <property type="entry name" value="DNA MISMATCH REPAIR PROTEIN MUTS FAMILY MEMBER"/>
    <property type="match status" value="1"/>
</dbReference>
<keyword evidence="7 9" id="KW-0234">DNA repair</keyword>
<dbReference type="SMART" id="SM00534">
    <property type="entry name" value="MUTSac"/>
    <property type="match status" value="1"/>
</dbReference>
<dbReference type="FunFam" id="1.10.1420.10:FF:000007">
    <property type="entry name" value="DNA mismatch repair protein MutS"/>
    <property type="match status" value="1"/>
</dbReference>
<keyword evidence="5 9" id="KW-0067">ATP-binding</keyword>
<evidence type="ECO:0000256" key="6">
    <source>
        <dbReference type="ARBA" id="ARBA00023125"/>
    </source>
</evidence>
<dbReference type="Gene3D" id="1.10.1420.10">
    <property type="match status" value="2"/>
</dbReference>
<dbReference type="Pfam" id="PF00488">
    <property type="entry name" value="MutS_V"/>
    <property type="match status" value="1"/>
</dbReference>
<dbReference type="SUPFAM" id="SSF53150">
    <property type="entry name" value="DNA repair protein MutS, domain II"/>
    <property type="match status" value="1"/>
</dbReference>
<proteinExistence type="inferred from homology"/>
<dbReference type="FunFam" id="3.40.50.300:FF:000870">
    <property type="entry name" value="MutS protein homolog 4"/>
    <property type="match status" value="1"/>
</dbReference>